<evidence type="ECO:0000313" key="2">
    <source>
        <dbReference type="EMBL" id="SDJ56253.1"/>
    </source>
</evidence>
<accession>A0A1G8UR44</accession>
<feature type="transmembrane region" description="Helical" evidence="1">
    <location>
        <begin position="131"/>
        <end position="156"/>
    </location>
</feature>
<keyword evidence="1" id="KW-1133">Transmembrane helix</keyword>
<keyword evidence="3" id="KW-1185">Reference proteome</keyword>
<dbReference type="Proteomes" id="UP000199093">
    <property type="component" value="Unassembled WGS sequence"/>
</dbReference>
<organism evidence="2 3">
    <name type="scientific">Salipiger marinus</name>
    <dbReference type="NCBI Taxonomy" id="555512"/>
    <lineage>
        <taxon>Bacteria</taxon>
        <taxon>Pseudomonadati</taxon>
        <taxon>Pseudomonadota</taxon>
        <taxon>Alphaproteobacteria</taxon>
        <taxon>Rhodobacterales</taxon>
        <taxon>Roseobacteraceae</taxon>
        <taxon>Salipiger</taxon>
    </lineage>
</organism>
<gene>
    <name evidence="2" type="ORF">SAMN04487993_104810</name>
</gene>
<keyword evidence="1" id="KW-0472">Membrane</keyword>
<feature type="transmembrane region" description="Helical" evidence="1">
    <location>
        <begin position="102"/>
        <end position="124"/>
    </location>
</feature>
<name>A0A1G8UR44_9RHOB</name>
<feature type="transmembrane region" description="Helical" evidence="1">
    <location>
        <begin position="63"/>
        <end position="82"/>
    </location>
</feature>
<protein>
    <submittedName>
        <fullName evidence="2">Uncharacterized protein</fullName>
    </submittedName>
</protein>
<proteinExistence type="predicted"/>
<evidence type="ECO:0000256" key="1">
    <source>
        <dbReference type="SAM" id="Phobius"/>
    </source>
</evidence>
<reference evidence="2 3" key="1">
    <citation type="submission" date="2016-10" db="EMBL/GenBank/DDBJ databases">
        <authorList>
            <person name="de Groot N.N."/>
        </authorList>
    </citation>
    <scope>NUCLEOTIDE SEQUENCE [LARGE SCALE GENOMIC DNA]</scope>
    <source>
        <strain evidence="2 3">DSM 26424</strain>
    </source>
</reference>
<sequence>MFSHPLGQPSGQWFCVEAVVSGELFQSPESLNLLGFLVLVAAGALLALGLTGRVVLYNDGADLALNFGIVLIPLAALLYVEMGAPPDEAGQAAARNHYGQSWVTLVFALSLLGALGCAFGTAWISIRENGLLLGAAVALLKIAVAVLTLALVAFWFMGQGGKQKRSPAANLLFVGATAWLLSLFVNGDKVRARRQS</sequence>
<dbReference type="EMBL" id="FNEJ01000048">
    <property type="protein sequence ID" value="SDJ56253.1"/>
    <property type="molecule type" value="Genomic_DNA"/>
</dbReference>
<feature type="transmembrane region" description="Helical" evidence="1">
    <location>
        <begin position="33"/>
        <end position="56"/>
    </location>
</feature>
<feature type="transmembrane region" description="Helical" evidence="1">
    <location>
        <begin position="168"/>
        <end position="186"/>
    </location>
</feature>
<keyword evidence="1" id="KW-0812">Transmembrane</keyword>
<evidence type="ECO:0000313" key="3">
    <source>
        <dbReference type="Proteomes" id="UP000199093"/>
    </source>
</evidence>
<dbReference type="AlphaFoldDB" id="A0A1G8UR44"/>
<dbReference type="RefSeq" id="WP_131821896.1">
    <property type="nucleotide sequence ID" value="NZ_FNEJ01000048.1"/>
</dbReference>